<dbReference type="Proteomes" id="UP000823896">
    <property type="component" value="Unassembled WGS sequence"/>
</dbReference>
<dbReference type="Pfam" id="PF03965">
    <property type="entry name" value="Penicillinase_R"/>
    <property type="match status" value="1"/>
</dbReference>
<dbReference type="InterPro" id="IPR005650">
    <property type="entry name" value="BlaI_family"/>
</dbReference>
<protein>
    <submittedName>
        <fullName evidence="5">BlaI/MecI/CopY family transcriptional regulator</fullName>
    </submittedName>
</protein>
<proteinExistence type="inferred from homology"/>
<evidence type="ECO:0000313" key="5">
    <source>
        <dbReference type="EMBL" id="HJC36746.1"/>
    </source>
</evidence>
<keyword evidence="4" id="KW-0804">Transcription</keyword>
<dbReference type="Gene3D" id="1.10.10.10">
    <property type="entry name" value="Winged helix-like DNA-binding domain superfamily/Winged helix DNA-binding domain"/>
    <property type="match status" value="1"/>
</dbReference>
<evidence type="ECO:0000256" key="1">
    <source>
        <dbReference type="ARBA" id="ARBA00011046"/>
    </source>
</evidence>
<comment type="similarity">
    <text evidence="1">Belongs to the BlaI transcriptional regulatory family.</text>
</comment>
<organism evidence="5 6">
    <name type="scientific">Candidatus Merdibacter merdavium</name>
    <dbReference type="NCBI Taxonomy" id="2838692"/>
    <lineage>
        <taxon>Bacteria</taxon>
        <taxon>Bacillati</taxon>
        <taxon>Bacillota</taxon>
        <taxon>Erysipelotrichia</taxon>
        <taxon>Erysipelotrichales</taxon>
        <taxon>Erysipelotrichaceae</taxon>
        <taxon>Merdibacter</taxon>
    </lineage>
</organism>
<comment type="caution">
    <text evidence="5">The sequence shown here is derived from an EMBL/GenBank/DDBJ whole genome shotgun (WGS) entry which is preliminary data.</text>
</comment>
<reference evidence="5" key="1">
    <citation type="journal article" date="2021" name="PeerJ">
        <title>Extensive microbial diversity within the chicken gut microbiome revealed by metagenomics and culture.</title>
        <authorList>
            <person name="Gilroy R."/>
            <person name="Ravi A."/>
            <person name="Getino M."/>
            <person name="Pursley I."/>
            <person name="Horton D.L."/>
            <person name="Alikhan N.F."/>
            <person name="Baker D."/>
            <person name="Gharbi K."/>
            <person name="Hall N."/>
            <person name="Watson M."/>
            <person name="Adriaenssens E.M."/>
            <person name="Foster-Nyarko E."/>
            <person name="Jarju S."/>
            <person name="Secka A."/>
            <person name="Antonio M."/>
            <person name="Oren A."/>
            <person name="Chaudhuri R.R."/>
            <person name="La Ragione R."/>
            <person name="Hildebrand F."/>
            <person name="Pallen M.J."/>
        </authorList>
    </citation>
    <scope>NUCLEOTIDE SEQUENCE</scope>
    <source>
        <strain evidence="5">CHK187-11901</strain>
    </source>
</reference>
<keyword evidence="2" id="KW-0805">Transcription regulation</keyword>
<sequence length="121" mass="13837">MSDLHMGMVESRFAEIIWNDEPIRTADLTRKAAQELKWKKTTSYTVLKRLCEKGIFRNADGIVTSVISREQFYAMQSQLFVEETFSGSLPAFLAAFTRTRALSGKERQEILAIIEKGENDK</sequence>
<evidence type="ECO:0000256" key="3">
    <source>
        <dbReference type="ARBA" id="ARBA00023125"/>
    </source>
</evidence>
<dbReference type="Gene3D" id="1.10.4040.10">
    <property type="entry name" value="Penicillinase repressor domain"/>
    <property type="match status" value="1"/>
</dbReference>
<keyword evidence="3" id="KW-0238">DNA-binding</keyword>
<dbReference type="GO" id="GO:0045892">
    <property type="term" value="P:negative regulation of DNA-templated transcription"/>
    <property type="evidence" value="ECO:0007669"/>
    <property type="project" value="InterPro"/>
</dbReference>
<evidence type="ECO:0000256" key="2">
    <source>
        <dbReference type="ARBA" id="ARBA00023015"/>
    </source>
</evidence>
<dbReference type="GO" id="GO:0003677">
    <property type="term" value="F:DNA binding"/>
    <property type="evidence" value="ECO:0007669"/>
    <property type="project" value="UniProtKB-KW"/>
</dbReference>
<dbReference type="SUPFAM" id="SSF46785">
    <property type="entry name" value="Winged helix' DNA-binding domain"/>
    <property type="match status" value="1"/>
</dbReference>
<dbReference type="InterPro" id="IPR036388">
    <property type="entry name" value="WH-like_DNA-bd_sf"/>
</dbReference>
<reference evidence="5" key="2">
    <citation type="submission" date="2021-04" db="EMBL/GenBank/DDBJ databases">
        <authorList>
            <person name="Gilroy R."/>
        </authorList>
    </citation>
    <scope>NUCLEOTIDE SEQUENCE</scope>
    <source>
        <strain evidence="5">CHK187-11901</strain>
    </source>
</reference>
<dbReference type="AlphaFoldDB" id="A0A9D2NSJ4"/>
<accession>A0A9D2NSJ4</accession>
<evidence type="ECO:0000313" key="6">
    <source>
        <dbReference type="Proteomes" id="UP000823896"/>
    </source>
</evidence>
<name>A0A9D2NSJ4_9FIRM</name>
<dbReference type="EMBL" id="DWWM01000042">
    <property type="protein sequence ID" value="HJC36746.1"/>
    <property type="molecule type" value="Genomic_DNA"/>
</dbReference>
<gene>
    <name evidence="5" type="ORF">H9702_06410</name>
</gene>
<evidence type="ECO:0000256" key="4">
    <source>
        <dbReference type="ARBA" id="ARBA00023163"/>
    </source>
</evidence>
<dbReference type="InterPro" id="IPR036390">
    <property type="entry name" value="WH_DNA-bd_sf"/>
</dbReference>